<sequence>MTRKKLARGYTTGTCAQAATKAAAWMLLTGEKVQETQVILPNGETARFHIEEIKIEEEAVSCGVKKDSGDDPDITNGILVESRVERIRESAYLVEGGIGVGRVTKPGLNQPVGASAINRVPREMIGQELSDAAQETGYEGGLKAVISIPEGEKLAERTFNPRLGIEGGLSILGTSGRVEPMSEQALLDTICLEMQVKYAEGKRYLILSPGNYGLDFLKQSYGIEETDVVKCSNFIGDSIDMAAEAGYQGLVLVGHIGKLIKVAGGIMNTHSKWADCRMELFAAAALLAGLPEGKARAFLDCVTTDDALAQCTEEERGLIMDAVMAKIEKYLSYRAPVEMETAAVVFSNVYGMLGKTSQADAILQKSRR</sequence>
<evidence type="ECO:0000256" key="1">
    <source>
        <dbReference type="ARBA" id="ARBA00022573"/>
    </source>
</evidence>
<dbReference type="Gene3D" id="3.30.2110.10">
    <property type="entry name" value="CbiD-like"/>
    <property type="match status" value="1"/>
</dbReference>
<comment type="pathway">
    <text evidence="5">Cofactor biosynthesis; adenosylcobalamin biosynthesis; cob(II)yrinate a,c-diamide from sirohydrochlorin (anaerobic route): step 6/10.</text>
</comment>
<comment type="similarity">
    <text evidence="5">Belongs to the CbiD family.</text>
</comment>
<evidence type="ECO:0000256" key="5">
    <source>
        <dbReference type="HAMAP-Rule" id="MF_00787"/>
    </source>
</evidence>
<keyword evidence="4 5" id="KW-0949">S-adenosyl-L-methionine</keyword>
<accession>A0A938WXY9</accession>
<keyword evidence="1 5" id="KW-0169">Cobalamin biosynthesis</keyword>
<dbReference type="GO" id="GO:0032259">
    <property type="term" value="P:methylation"/>
    <property type="evidence" value="ECO:0007669"/>
    <property type="project" value="UniProtKB-KW"/>
</dbReference>
<proteinExistence type="inferred from homology"/>
<gene>
    <name evidence="5 6" type="primary">cbiD</name>
    <name evidence="6" type="ORF">H6A13_01035</name>
</gene>
<dbReference type="AlphaFoldDB" id="A0A938WXY9"/>
<evidence type="ECO:0000256" key="4">
    <source>
        <dbReference type="ARBA" id="ARBA00022691"/>
    </source>
</evidence>
<dbReference type="PANTHER" id="PTHR35863:SF1">
    <property type="entry name" value="COBALT-PRECORRIN-5B C(1)-METHYLTRANSFERASE"/>
    <property type="match status" value="1"/>
</dbReference>
<protein>
    <recommendedName>
        <fullName evidence="5">Cobalt-precorrin-5B C(1)-methyltransferase</fullName>
        <ecNumber evidence="5">2.1.1.195</ecNumber>
    </recommendedName>
    <alternativeName>
        <fullName evidence="5">Cobalt-precorrin-6A synthase</fullName>
    </alternativeName>
</protein>
<dbReference type="Proteomes" id="UP000713880">
    <property type="component" value="Unassembled WGS sequence"/>
</dbReference>
<evidence type="ECO:0000256" key="2">
    <source>
        <dbReference type="ARBA" id="ARBA00022603"/>
    </source>
</evidence>
<evidence type="ECO:0000313" key="6">
    <source>
        <dbReference type="EMBL" id="MBM6825691.1"/>
    </source>
</evidence>
<dbReference type="PANTHER" id="PTHR35863">
    <property type="entry name" value="COBALT-PRECORRIN-5B C(1)-METHYLTRANSFERASE"/>
    <property type="match status" value="1"/>
</dbReference>
<comment type="caution">
    <text evidence="6">The sequence shown here is derived from an EMBL/GenBank/DDBJ whole genome shotgun (WGS) entry which is preliminary data.</text>
</comment>
<dbReference type="HAMAP" id="MF_00787">
    <property type="entry name" value="CbiD"/>
    <property type="match status" value="1"/>
</dbReference>
<name>A0A938WXY9_9CLOT</name>
<dbReference type="SUPFAM" id="SSF111342">
    <property type="entry name" value="CbiD-like"/>
    <property type="match status" value="1"/>
</dbReference>
<dbReference type="RefSeq" id="WP_204907761.1">
    <property type="nucleotide sequence ID" value="NZ_JACJLV010000002.1"/>
</dbReference>
<evidence type="ECO:0000256" key="3">
    <source>
        <dbReference type="ARBA" id="ARBA00022679"/>
    </source>
</evidence>
<reference evidence="6" key="1">
    <citation type="submission" date="2020-08" db="EMBL/GenBank/DDBJ databases">
        <authorList>
            <person name="Cejkova D."/>
            <person name="Kubasova T."/>
            <person name="Jahodarova E."/>
            <person name="Rychlik I."/>
        </authorList>
    </citation>
    <scope>NUCLEOTIDE SEQUENCE</scope>
    <source>
        <strain evidence="6">An420c</strain>
    </source>
</reference>
<keyword evidence="2 5" id="KW-0489">Methyltransferase</keyword>
<reference evidence="6" key="2">
    <citation type="journal article" date="2021" name="Sci. Rep.">
        <title>The distribution of antibiotic resistance genes in chicken gut microbiota commensals.</title>
        <authorList>
            <person name="Juricova H."/>
            <person name="Matiasovicova J."/>
            <person name="Kubasova T."/>
            <person name="Cejkova D."/>
            <person name="Rychlik I."/>
        </authorList>
    </citation>
    <scope>NUCLEOTIDE SEQUENCE</scope>
    <source>
        <strain evidence="6">An420c</strain>
    </source>
</reference>
<keyword evidence="3 5" id="KW-0808">Transferase</keyword>
<dbReference type="InterPro" id="IPR036074">
    <property type="entry name" value="CbiD_sf"/>
</dbReference>
<dbReference type="Pfam" id="PF01888">
    <property type="entry name" value="CbiD"/>
    <property type="match status" value="1"/>
</dbReference>
<dbReference type="PIRSF" id="PIRSF026782">
    <property type="entry name" value="CbiD"/>
    <property type="match status" value="1"/>
</dbReference>
<dbReference type="GO" id="GO:0019251">
    <property type="term" value="P:anaerobic cobalamin biosynthetic process"/>
    <property type="evidence" value="ECO:0007669"/>
    <property type="project" value="UniProtKB-UniRule"/>
</dbReference>
<dbReference type="EC" id="2.1.1.195" evidence="5"/>
<comment type="catalytic activity">
    <reaction evidence="5">
        <text>Co-precorrin-5B + S-adenosyl-L-methionine = Co-precorrin-6A + S-adenosyl-L-homocysteine</text>
        <dbReference type="Rhea" id="RHEA:26285"/>
        <dbReference type="ChEBI" id="CHEBI:57856"/>
        <dbReference type="ChEBI" id="CHEBI:59789"/>
        <dbReference type="ChEBI" id="CHEBI:60063"/>
        <dbReference type="ChEBI" id="CHEBI:60064"/>
        <dbReference type="EC" id="2.1.1.195"/>
    </reaction>
</comment>
<dbReference type="InterPro" id="IPR002748">
    <property type="entry name" value="CbiD"/>
</dbReference>
<evidence type="ECO:0000313" key="7">
    <source>
        <dbReference type="Proteomes" id="UP000713880"/>
    </source>
</evidence>
<dbReference type="GO" id="GO:0008168">
    <property type="term" value="F:methyltransferase activity"/>
    <property type="evidence" value="ECO:0007669"/>
    <property type="project" value="UniProtKB-UniRule"/>
</dbReference>
<organism evidence="6 7">
    <name type="scientific">Mordavella massiliensis</name>
    <dbReference type="NCBI Taxonomy" id="1871024"/>
    <lineage>
        <taxon>Bacteria</taxon>
        <taxon>Bacillati</taxon>
        <taxon>Bacillota</taxon>
        <taxon>Clostridia</taxon>
        <taxon>Eubacteriales</taxon>
        <taxon>Clostridiaceae</taxon>
        <taxon>Mordavella</taxon>
    </lineage>
</organism>
<comment type="function">
    <text evidence="5">Catalyzes the methylation of C-1 in cobalt-precorrin-5B to form cobalt-precorrin-6A.</text>
</comment>
<dbReference type="NCBIfam" id="TIGR00312">
    <property type="entry name" value="cbiD"/>
    <property type="match status" value="1"/>
</dbReference>
<keyword evidence="7" id="KW-1185">Reference proteome</keyword>
<dbReference type="EMBL" id="JACJLV010000002">
    <property type="protein sequence ID" value="MBM6825691.1"/>
    <property type="molecule type" value="Genomic_DNA"/>
</dbReference>